<sequence>MPGVLRRKVACCSRDAGADVGDIVRKQLGQTEIPDLGDVVPVEKYVAGLDVSVHDRRRDLLVQVRKAPSDSEAYSRPDAPGEVGRLTVRSQQRTVKAAVLEVLIHQNPVASLDAAADEFDEVGVLDVADDVDLRQELPDALPGLGGEDLHRDLSPASDGSLINCPESASSHFVGAVEVVGSRS</sequence>
<reference evidence="1" key="1">
    <citation type="journal article" date="2009" name="PLoS Genet.">
        <title>Sequencing, mapping, and analysis of 27,455 maize full-length cDNAs.</title>
        <authorList>
            <person name="Soderlund C."/>
            <person name="Descour A."/>
            <person name="Kudrna D."/>
            <person name="Bomhoff M."/>
            <person name="Boyd L."/>
            <person name="Currie J."/>
            <person name="Angelova A."/>
            <person name="Collura K."/>
            <person name="Wissotski M."/>
            <person name="Ashley E."/>
            <person name="Morrow D."/>
            <person name="Fernandes J."/>
            <person name="Walbot V."/>
            <person name="Yu Y."/>
        </authorList>
    </citation>
    <scope>NUCLEOTIDE SEQUENCE</scope>
    <source>
        <strain evidence="1">B73</strain>
    </source>
</reference>
<evidence type="ECO:0000313" key="1">
    <source>
        <dbReference type="EMBL" id="ACR34513.1"/>
    </source>
</evidence>
<dbReference type="EMBL" id="BT084160">
    <property type="protein sequence ID" value="ACR34513.1"/>
    <property type="molecule type" value="mRNA"/>
</dbReference>
<accession>C4J013</accession>
<dbReference type="AlphaFoldDB" id="C4J013"/>
<reference evidence="1" key="2">
    <citation type="submission" date="2012-06" db="EMBL/GenBank/DDBJ databases">
        <authorList>
            <person name="Yu Y."/>
            <person name="Currie J."/>
            <person name="Lomeli R."/>
            <person name="Angelova A."/>
            <person name="Collura K."/>
            <person name="Wissotski M."/>
            <person name="Campos D."/>
            <person name="Kudrna D."/>
            <person name="Golser W."/>
            <person name="Ashely E."/>
            <person name="Descour A."/>
            <person name="Fernandes J."/>
            <person name="Soderlund C."/>
            <person name="Walbot V."/>
        </authorList>
    </citation>
    <scope>NUCLEOTIDE SEQUENCE</scope>
    <source>
        <strain evidence="1">B73</strain>
    </source>
</reference>
<name>C4J013_MAIZE</name>
<protein>
    <submittedName>
        <fullName evidence="1">Uncharacterized protein</fullName>
    </submittedName>
</protein>
<proteinExistence type="evidence at transcript level"/>
<organism evidence="1">
    <name type="scientific">Zea mays</name>
    <name type="common">Maize</name>
    <dbReference type="NCBI Taxonomy" id="4577"/>
    <lineage>
        <taxon>Eukaryota</taxon>
        <taxon>Viridiplantae</taxon>
        <taxon>Streptophyta</taxon>
        <taxon>Embryophyta</taxon>
        <taxon>Tracheophyta</taxon>
        <taxon>Spermatophyta</taxon>
        <taxon>Magnoliopsida</taxon>
        <taxon>Liliopsida</taxon>
        <taxon>Poales</taxon>
        <taxon>Poaceae</taxon>
        <taxon>PACMAD clade</taxon>
        <taxon>Panicoideae</taxon>
        <taxon>Andropogonodae</taxon>
        <taxon>Andropogoneae</taxon>
        <taxon>Tripsacinae</taxon>
        <taxon>Zea</taxon>
    </lineage>
</organism>